<dbReference type="GO" id="GO:0016787">
    <property type="term" value="F:hydrolase activity"/>
    <property type="evidence" value="ECO:0007669"/>
    <property type="project" value="UniProtKB-KW"/>
</dbReference>
<feature type="compositionally biased region" description="Basic and acidic residues" evidence="7">
    <location>
        <begin position="166"/>
        <end position="180"/>
    </location>
</feature>
<evidence type="ECO:0000313" key="12">
    <source>
        <dbReference type="Proteomes" id="UP000825935"/>
    </source>
</evidence>
<evidence type="ECO:0000256" key="3">
    <source>
        <dbReference type="ARBA" id="ARBA00022801"/>
    </source>
</evidence>
<organism evidence="11 12">
    <name type="scientific">Ceratopteris richardii</name>
    <name type="common">Triangle waterfern</name>
    <dbReference type="NCBI Taxonomy" id="49495"/>
    <lineage>
        <taxon>Eukaryota</taxon>
        <taxon>Viridiplantae</taxon>
        <taxon>Streptophyta</taxon>
        <taxon>Embryophyta</taxon>
        <taxon>Tracheophyta</taxon>
        <taxon>Polypodiopsida</taxon>
        <taxon>Polypodiidae</taxon>
        <taxon>Polypodiales</taxon>
        <taxon>Pteridineae</taxon>
        <taxon>Pteridaceae</taxon>
        <taxon>Parkerioideae</taxon>
        <taxon>Ceratopteris</taxon>
    </lineage>
</organism>
<dbReference type="PANTHER" id="PTHR47960">
    <property type="entry name" value="DEAD-BOX ATP-DEPENDENT RNA HELICASE 50"/>
    <property type="match status" value="1"/>
</dbReference>
<name>A0A8T2RDV2_CERRI</name>
<evidence type="ECO:0000313" key="11">
    <source>
        <dbReference type="EMBL" id="KAH7293974.1"/>
    </source>
</evidence>
<keyword evidence="1" id="KW-0934">Plastid</keyword>
<keyword evidence="1" id="KW-0150">Chloroplast</keyword>
<evidence type="ECO:0000259" key="10">
    <source>
        <dbReference type="PROSITE" id="PS51195"/>
    </source>
</evidence>
<feature type="domain" description="Helicase ATP-binding" evidence="8">
    <location>
        <begin position="254"/>
        <end position="435"/>
    </location>
</feature>
<dbReference type="SMART" id="SM00487">
    <property type="entry name" value="DEXDc"/>
    <property type="match status" value="1"/>
</dbReference>
<keyword evidence="12" id="KW-1185">Reference proteome</keyword>
<dbReference type="GO" id="GO:0003676">
    <property type="term" value="F:nucleic acid binding"/>
    <property type="evidence" value="ECO:0007669"/>
    <property type="project" value="InterPro"/>
</dbReference>
<dbReference type="InterPro" id="IPR014001">
    <property type="entry name" value="Helicase_ATP-bd"/>
</dbReference>
<dbReference type="PROSITE" id="PS51192">
    <property type="entry name" value="HELICASE_ATP_BIND_1"/>
    <property type="match status" value="1"/>
</dbReference>
<keyword evidence="5" id="KW-0067">ATP-binding</keyword>
<feature type="domain" description="DEAD-box RNA helicase Q" evidence="10">
    <location>
        <begin position="223"/>
        <end position="251"/>
    </location>
</feature>
<evidence type="ECO:0000256" key="2">
    <source>
        <dbReference type="ARBA" id="ARBA00022741"/>
    </source>
</evidence>
<keyword evidence="4" id="KW-0347">Helicase</keyword>
<protein>
    <recommendedName>
        <fullName evidence="13">DEAD-box ATP-dependent RNA helicase 50</fullName>
    </recommendedName>
</protein>
<proteinExistence type="predicted"/>
<keyword evidence="3" id="KW-0378">Hydrolase</keyword>
<evidence type="ECO:0008006" key="13">
    <source>
        <dbReference type="Google" id="ProtNLM"/>
    </source>
</evidence>
<dbReference type="Pfam" id="PF00271">
    <property type="entry name" value="Helicase_C"/>
    <property type="match status" value="1"/>
</dbReference>
<dbReference type="CDD" id="cd18787">
    <property type="entry name" value="SF2_C_DEAD"/>
    <property type="match status" value="1"/>
</dbReference>
<accession>A0A8T2RDV2</accession>
<dbReference type="Gene3D" id="3.40.50.300">
    <property type="entry name" value="P-loop containing nucleotide triphosphate hydrolases"/>
    <property type="match status" value="2"/>
</dbReference>
<dbReference type="EMBL" id="CM035433">
    <property type="protein sequence ID" value="KAH7293974.1"/>
    <property type="molecule type" value="Genomic_DNA"/>
</dbReference>
<dbReference type="InterPro" id="IPR001650">
    <property type="entry name" value="Helicase_C-like"/>
</dbReference>
<evidence type="ECO:0000256" key="4">
    <source>
        <dbReference type="ARBA" id="ARBA00022806"/>
    </source>
</evidence>
<gene>
    <name evidence="11" type="ORF">KP509_28G050700</name>
</gene>
<dbReference type="SMART" id="SM00490">
    <property type="entry name" value="HELICc"/>
    <property type="match status" value="1"/>
</dbReference>
<dbReference type="Pfam" id="PF00270">
    <property type="entry name" value="DEAD"/>
    <property type="match status" value="1"/>
</dbReference>
<reference evidence="11" key="1">
    <citation type="submission" date="2021-08" db="EMBL/GenBank/DDBJ databases">
        <title>WGS assembly of Ceratopteris richardii.</title>
        <authorList>
            <person name="Marchant D.B."/>
            <person name="Chen G."/>
            <person name="Jenkins J."/>
            <person name="Shu S."/>
            <person name="Leebens-Mack J."/>
            <person name="Grimwood J."/>
            <person name="Schmutz J."/>
            <person name="Soltis P."/>
            <person name="Soltis D."/>
            <person name="Chen Z.-H."/>
        </authorList>
    </citation>
    <scope>NUCLEOTIDE SEQUENCE</scope>
    <source>
        <strain evidence="11">Whitten #5841</strain>
        <tissue evidence="11">Leaf</tissue>
    </source>
</reference>
<keyword evidence="2" id="KW-0547">Nucleotide-binding</keyword>
<evidence type="ECO:0000256" key="1">
    <source>
        <dbReference type="ARBA" id="ARBA00022528"/>
    </source>
</evidence>
<dbReference type="InterPro" id="IPR014014">
    <property type="entry name" value="RNA_helicase_DEAD_Q_motif"/>
</dbReference>
<evidence type="ECO:0000256" key="5">
    <source>
        <dbReference type="ARBA" id="ARBA00022840"/>
    </source>
</evidence>
<evidence type="ECO:0000256" key="6">
    <source>
        <dbReference type="PROSITE-ProRule" id="PRU00552"/>
    </source>
</evidence>
<sequence>MTTTSDMQLSRFHLSPLPSILVHECPQKLKLIQKRSCPVQIHAYLGLQSPTHAANVSVFSRPDCRCDTFSIDVSNIGSINKIEKSLSRWMYSGTGTRKSKGLPRKSIVQMSKTQNISMTLGNRRISMQEDTETLSPLRKRNKERSSKQSMFTSQRMEGTKTSLSWRKTDKERNSRREGKKAGSIKTDLDFDGPPESPGTKNFRVSQVQKVFKEVVAKDFFSIKTFKSLGANEKVIKALESMKMSRPSQIQALSYEHVLNGHSCIIADQTGSGKTLAYLAPLFQRFLKEEEDGLNRSLPNRPRGLVVVPTSELASQVLNVCRLLSKGGAPLKSMVATGGFRLKTQVEALEDCADIVIATPGRFLQLLNSGSMVLDNLKSVVLDEVDVLFDDPEFAETLERIEKMVALKTQYIHVTATLPVDVCDNILEKHPNSVPLMGPGLHCTAAGLQEILVDCSGEGEKNPETAYENKKEALRQLIEQQPVSKTIIFCNKIETCRKVENILKRSDRKGTAFTVLPYHAALSPDVRIENMQKFMETGPGKSMFLVCTDRASRGLDLIDVEHVVLFDFPRDPSEYVRRVGRTARAGGAGKAFVFVVGKQVSLARRIMQRNEKGHPIHSVPSHSY</sequence>
<dbReference type="CDD" id="cd00268">
    <property type="entry name" value="DEADc"/>
    <property type="match status" value="1"/>
</dbReference>
<dbReference type="InterPro" id="IPR011545">
    <property type="entry name" value="DEAD/DEAH_box_helicase_dom"/>
</dbReference>
<dbReference type="SUPFAM" id="SSF52540">
    <property type="entry name" value="P-loop containing nucleoside triphosphate hydrolases"/>
    <property type="match status" value="1"/>
</dbReference>
<comment type="caution">
    <text evidence="11">The sequence shown here is derived from an EMBL/GenBank/DDBJ whole genome shotgun (WGS) entry which is preliminary data.</text>
</comment>
<evidence type="ECO:0000259" key="9">
    <source>
        <dbReference type="PROSITE" id="PS51194"/>
    </source>
</evidence>
<feature type="short sequence motif" description="Q motif" evidence="6">
    <location>
        <begin position="223"/>
        <end position="251"/>
    </location>
</feature>
<evidence type="ECO:0000259" key="8">
    <source>
        <dbReference type="PROSITE" id="PS51192"/>
    </source>
</evidence>
<dbReference type="GO" id="GO:0003724">
    <property type="term" value="F:RNA helicase activity"/>
    <property type="evidence" value="ECO:0007669"/>
    <property type="project" value="InterPro"/>
</dbReference>
<feature type="compositionally biased region" description="Polar residues" evidence="7">
    <location>
        <begin position="147"/>
        <end position="165"/>
    </location>
</feature>
<dbReference type="OrthoDB" id="10256233at2759"/>
<dbReference type="GO" id="GO:0005524">
    <property type="term" value="F:ATP binding"/>
    <property type="evidence" value="ECO:0007669"/>
    <property type="project" value="UniProtKB-KW"/>
</dbReference>
<dbReference type="InterPro" id="IPR027417">
    <property type="entry name" value="P-loop_NTPase"/>
</dbReference>
<dbReference type="InterPro" id="IPR044742">
    <property type="entry name" value="DEAD/DEAH_RhlB"/>
</dbReference>
<dbReference type="Proteomes" id="UP000825935">
    <property type="component" value="Chromosome 28"/>
</dbReference>
<feature type="region of interest" description="Disordered" evidence="7">
    <location>
        <begin position="126"/>
        <end position="201"/>
    </location>
</feature>
<dbReference type="PROSITE" id="PS51195">
    <property type="entry name" value="Q_MOTIF"/>
    <property type="match status" value="1"/>
</dbReference>
<dbReference type="PROSITE" id="PS51194">
    <property type="entry name" value="HELICASE_CTER"/>
    <property type="match status" value="1"/>
</dbReference>
<dbReference type="AlphaFoldDB" id="A0A8T2RDV2"/>
<feature type="domain" description="Helicase C-terminal" evidence="9">
    <location>
        <begin position="472"/>
        <end position="623"/>
    </location>
</feature>
<evidence type="ECO:0000256" key="7">
    <source>
        <dbReference type="SAM" id="MobiDB-lite"/>
    </source>
</evidence>